<keyword evidence="8" id="KW-0472">Membrane</keyword>
<keyword evidence="11" id="KW-1185">Reference proteome</keyword>
<dbReference type="InterPro" id="IPR003593">
    <property type="entry name" value="AAA+_ATPase"/>
</dbReference>
<dbReference type="PROSITE" id="PS00211">
    <property type="entry name" value="ABC_TRANSPORTER_1"/>
    <property type="match status" value="1"/>
</dbReference>
<dbReference type="InterPro" id="IPR027417">
    <property type="entry name" value="P-loop_NTPase"/>
</dbReference>
<dbReference type="OrthoDB" id="9771863at2"/>
<dbReference type="PANTHER" id="PTHR43790">
    <property type="entry name" value="CARBOHYDRATE TRANSPORT ATP-BINDING PROTEIN MG119-RELATED"/>
    <property type="match status" value="1"/>
</dbReference>
<evidence type="ECO:0000256" key="7">
    <source>
        <dbReference type="ARBA" id="ARBA00022967"/>
    </source>
</evidence>
<reference evidence="11" key="1">
    <citation type="submission" date="2015-01" db="EMBL/GenBank/DDBJ databases">
        <authorList>
            <person name="Manzoor Shahid"/>
            <person name="Zubair Saima"/>
        </authorList>
    </citation>
    <scope>NUCLEOTIDE SEQUENCE [LARGE SCALE GENOMIC DNA]</scope>
    <source>
        <strain evidence="11">Sp3</strain>
    </source>
</reference>
<accession>A0A0B7MFI9</accession>
<dbReference type="CDD" id="cd03216">
    <property type="entry name" value="ABC_Carb_Monos_I"/>
    <property type="match status" value="1"/>
</dbReference>
<evidence type="ECO:0000256" key="6">
    <source>
        <dbReference type="ARBA" id="ARBA00022840"/>
    </source>
</evidence>
<dbReference type="RefSeq" id="WP_156972227.1">
    <property type="nucleotide sequence ID" value="NZ_CDRZ01000244.1"/>
</dbReference>
<dbReference type="CDD" id="cd03215">
    <property type="entry name" value="ABC_Carb_Monos_II"/>
    <property type="match status" value="1"/>
</dbReference>
<dbReference type="SUPFAM" id="SSF52540">
    <property type="entry name" value="P-loop containing nucleoside triphosphate hydrolases"/>
    <property type="match status" value="2"/>
</dbReference>
<evidence type="ECO:0000256" key="4">
    <source>
        <dbReference type="ARBA" id="ARBA00022737"/>
    </source>
</evidence>
<proteinExistence type="predicted"/>
<keyword evidence="4" id="KW-0677">Repeat</keyword>
<dbReference type="PANTHER" id="PTHR43790:SF4">
    <property type="entry name" value="GUANOSINE IMPORT ATP-BINDING PROTEIN NUPO"/>
    <property type="match status" value="1"/>
</dbReference>
<comment type="subcellular location">
    <subcellularLocation>
        <location evidence="1">Cell membrane</location>
        <topology evidence="1">Peripheral membrane protein</topology>
    </subcellularLocation>
</comment>
<keyword evidence="7" id="KW-1278">Translocase</keyword>
<evidence type="ECO:0000313" key="10">
    <source>
        <dbReference type="EMBL" id="CEO89374.1"/>
    </source>
</evidence>
<keyword evidence="2" id="KW-0813">Transport</keyword>
<evidence type="ECO:0000256" key="3">
    <source>
        <dbReference type="ARBA" id="ARBA00022475"/>
    </source>
</evidence>
<dbReference type="GO" id="GO:0005524">
    <property type="term" value="F:ATP binding"/>
    <property type="evidence" value="ECO:0007669"/>
    <property type="project" value="UniProtKB-KW"/>
</dbReference>
<dbReference type="GO" id="GO:0016887">
    <property type="term" value="F:ATP hydrolysis activity"/>
    <property type="evidence" value="ECO:0007669"/>
    <property type="project" value="InterPro"/>
</dbReference>
<feature type="domain" description="ABC transporter" evidence="9">
    <location>
        <begin position="258"/>
        <end position="502"/>
    </location>
</feature>
<dbReference type="InterPro" id="IPR050107">
    <property type="entry name" value="ABC_carbohydrate_import_ATPase"/>
</dbReference>
<organism evidence="10 11">
    <name type="scientific">Syntrophaceticus schinkii</name>
    <dbReference type="NCBI Taxonomy" id="499207"/>
    <lineage>
        <taxon>Bacteria</taxon>
        <taxon>Bacillati</taxon>
        <taxon>Bacillota</taxon>
        <taxon>Clostridia</taxon>
        <taxon>Thermoanaerobacterales</taxon>
        <taxon>Thermoanaerobacterales Family III. Incertae Sedis</taxon>
        <taxon>Syntrophaceticus</taxon>
    </lineage>
</organism>
<dbReference type="GO" id="GO:0005886">
    <property type="term" value="C:plasma membrane"/>
    <property type="evidence" value="ECO:0007669"/>
    <property type="project" value="UniProtKB-SubCell"/>
</dbReference>
<dbReference type="InterPro" id="IPR017871">
    <property type="entry name" value="ABC_transporter-like_CS"/>
</dbReference>
<dbReference type="Gene3D" id="3.40.50.300">
    <property type="entry name" value="P-loop containing nucleotide triphosphate hydrolases"/>
    <property type="match status" value="2"/>
</dbReference>
<dbReference type="PROSITE" id="PS50893">
    <property type="entry name" value="ABC_TRANSPORTER_2"/>
    <property type="match status" value="2"/>
</dbReference>
<gene>
    <name evidence="10" type="primary">yufO</name>
    <name evidence="10" type="ORF">SSCH_470002</name>
</gene>
<dbReference type="Pfam" id="PF00005">
    <property type="entry name" value="ABC_tran"/>
    <property type="match status" value="2"/>
</dbReference>
<keyword evidence="3" id="KW-1003">Cell membrane</keyword>
<dbReference type="FunFam" id="3.40.50.300:FF:000127">
    <property type="entry name" value="Ribose import ATP-binding protein RbsA"/>
    <property type="match status" value="1"/>
</dbReference>
<keyword evidence="5" id="KW-0547">Nucleotide-binding</keyword>
<evidence type="ECO:0000256" key="2">
    <source>
        <dbReference type="ARBA" id="ARBA00022448"/>
    </source>
</evidence>
<protein>
    <submittedName>
        <fullName evidence="10">Uncharacterized ABC transporter ATP-binding protein YufO</fullName>
    </submittedName>
</protein>
<dbReference type="Proteomes" id="UP000046155">
    <property type="component" value="Unassembled WGS sequence"/>
</dbReference>
<sequence length="508" mass="55599">MTRAVIEMRGITKQFPGVLANDSVHFRLLEGEIHALLGENGAGKSTLMSILSGLYKPDAGEIWLRGARMNVIGSPRQALDLGIGMVHQHFRLVDSFSVTENVILGTISGKLSLKIKDYAGHLSGIAQQFGMKVDPYAKVWQLSIGEKQRVEILKLLYRGTDLLILDEPTAVLTPQETRDLFQTLRQMAATGKSIILITHKLQEVMEVADRITVLRKGRNAGTVAVKDTSEQELTRMMVERDVLFTTAGRAKTSEQPVLTVQDLCVPGDHGRLAVKNVSMDVHAGEILGIAGVAGNGQRELTEALTGLRPVSGGKILVDDVELTHKSTRDFIDARVSSIPEDRLGTGLVPGLDVYDNAILKDYRKPPVGKGILLNHRAVHEKAEKMVDQFHVQVSDLQYPVRMLSGGNLQRLLLAREIMSQPRLVIASYPARGLDISATEAVYRMLLDLCNEGTAVLLISEDLDELITLADRIAVIYNGEIVGVVPIEDADIEDLGTMMVGGRREAVTE</sequence>
<feature type="domain" description="ABC transporter" evidence="9">
    <location>
        <begin position="6"/>
        <end position="241"/>
    </location>
</feature>
<evidence type="ECO:0000313" key="11">
    <source>
        <dbReference type="Proteomes" id="UP000046155"/>
    </source>
</evidence>
<evidence type="ECO:0000256" key="5">
    <source>
        <dbReference type="ARBA" id="ARBA00022741"/>
    </source>
</evidence>
<evidence type="ECO:0000256" key="8">
    <source>
        <dbReference type="ARBA" id="ARBA00023136"/>
    </source>
</evidence>
<dbReference type="AlphaFoldDB" id="A0A0B7MFI9"/>
<dbReference type="EMBL" id="CDRZ01000244">
    <property type="protein sequence ID" value="CEO89374.1"/>
    <property type="molecule type" value="Genomic_DNA"/>
</dbReference>
<name>A0A0B7MFI9_9FIRM</name>
<evidence type="ECO:0000256" key="1">
    <source>
        <dbReference type="ARBA" id="ARBA00004202"/>
    </source>
</evidence>
<dbReference type="SMART" id="SM00382">
    <property type="entry name" value="AAA"/>
    <property type="match status" value="1"/>
</dbReference>
<dbReference type="InterPro" id="IPR003439">
    <property type="entry name" value="ABC_transporter-like_ATP-bd"/>
</dbReference>
<keyword evidence="6 10" id="KW-0067">ATP-binding</keyword>
<evidence type="ECO:0000259" key="9">
    <source>
        <dbReference type="PROSITE" id="PS50893"/>
    </source>
</evidence>